<dbReference type="RefSeq" id="WP_129076609.1">
    <property type="nucleotide sequence ID" value="NZ_QOUX01000001.1"/>
</dbReference>
<dbReference type="InterPro" id="IPR016181">
    <property type="entry name" value="Acyl_CoA_acyltransferase"/>
</dbReference>
<keyword evidence="3" id="KW-1185">Reference proteome</keyword>
<dbReference type="SUPFAM" id="SSF55729">
    <property type="entry name" value="Acyl-CoA N-acyltransferases (Nat)"/>
    <property type="match status" value="1"/>
</dbReference>
<feature type="domain" description="N-acetyltransferase" evidence="1">
    <location>
        <begin position="1"/>
        <end position="141"/>
    </location>
</feature>
<dbReference type="Pfam" id="PF00583">
    <property type="entry name" value="Acetyltransf_1"/>
    <property type="match status" value="1"/>
</dbReference>
<comment type="caution">
    <text evidence="2">The sequence shown here is derived from an EMBL/GenBank/DDBJ whole genome shotgun (WGS) entry which is preliminary data.</text>
</comment>
<dbReference type="Gene3D" id="3.40.630.30">
    <property type="match status" value="1"/>
</dbReference>
<name>A0A4Q0VXJ8_9BACI</name>
<keyword evidence="2" id="KW-0808">Transferase</keyword>
<organism evidence="2 3">
    <name type="scientific">Anaerobacillus alkaliphilus</name>
    <dbReference type="NCBI Taxonomy" id="1548597"/>
    <lineage>
        <taxon>Bacteria</taxon>
        <taxon>Bacillati</taxon>
        <taxon>Bacillota</taxon>
        <taxon>Bacilli</taxon>
        <taxon>Bacillales</taxon>
        <taxon>Bacillaceae</taxon>
        <taxon>Anaerobacillus</taxon>
    </lineage>
</organism>
<evidence type="ECO:0000313" key="2">
    <source>
        <dbReference type="EMBL" id="RXJ04259.1"/>
    </source>
</evidence>
<gene>
    <name evidence="2" type="ORF">DS745_02420</name>
</gene>
<dbReference type="AlphaFoldDB" id="A0A4Q0VXJ8"/>
<dbReference type="GO" id="GO:0016747">
    <property type="term" value="F:acyltransferase activity, transferring groups other than amino-acyl groups"/>
    <property type="evidence" value="ECO:0007669"/>
    <property type="project" value="InterPro"/>
</dbReference>
<sequence length="141" mass="16777">MNIVEITTEQQWKEAYPVMNELRTHLSEEEYFQLLRDMVPQGYRMFALYNNDQIVALTGIIQLANFYNFKHIYVYDLITKETERSKGYGEKLLSYIHQLASELGCQSVALSSGLQRIDAHRFYEEKMEYRKTSYAFTYEVK</sequence>
<dbReference type="Proteomes" id="UP000290649">
    <property type="component" value="Unassembled WGS sequence"/>
</dbReference>
<dbReference type="CDD" id="cd04301">
    <property type="entry name" value="NAT_SF"/>
    <property type="match status" value="1"/>
</dbReference>
<evidence type="ECO:0000259" key="1">
    <source>
        <dbReference type="PROSITE" id="PS51186"/>
    </source>
</evidence>
<dbReference type="PROSITE" id="PS51186">
    <property type="entry name" value="GNAT"/>
    <property type="match status" value="1"/>
</dbReference>
<protein>
    <submittedName>
        <fullName evidence="2">GNAT family N-acetyltransferase</fullName>
    </submittedName>
</protein>
<accession>A0A4Q0VXJ8</accession>
<dbReference type="EMBL" id="QOUX01000001">
    <property type="protein sequence ID" value="RXJ04259.1"/>
    <property type="molecule type" value="Genomic_DNA"/>
</dbReference>
<dbReference type="OrthoDB" id="9805924at2"/>
<reference evidence="2 3" key="1">
    <citation type="journal article" date="2019" name="Int. J. Syst. Evol. Microbiol.">
        <title>Anaerobacillus alkaliphilus sp. nov., a novel alkaliphilic and moderately halophilic bacterium.</title>
        <authorList>
            <person name="Borsodi A.K."/>
            <person name="Aszalos J.M."/>
            <person name="Bihari P."/>
            <person name="Nagy I."/>
            <person name="Schumann P."/>
            <person name="Sproer C."/>
            <person name="Kovacs A.L."/>
            <person name="Boka K."/>
            <person name="Dobosy P."/>
            <person name="Ovari M."/>
            <person name="Szili-Kovacs T."/>
            <person name="Toth E."/>
        </authorList>
    </citation>
    <scope>NUCLEOTIDE SEQUENCE [LARGE SCALE GENOMIC DNA]</scope>
    <source>
        <strain evidence="2 3">B16-10</strain>
    </source>
</reference>
<proteinExistence type="predicted"/>
<dbReference type="InterPro" id="IPR000182">
    <property type="entry name" value="GNAT_dom"/>
</dbReference>
<evidence type="ECO:0000313" key="3">
    <source>
        <dbReference type="Proteomes" id="UP000290649"/>
    </source>
</evidence>